<dbReference type="AlphaFoldDB" id="A0A1R0GWW4"/>
<gene>
    <name evidence="3" type="ORF">AYI68_g4507</name>
</gene>
<keyword evidence="4" id="KW-1185">Reference proteome</keyword>
<dbReference type="SMART" id="SM00353">
    <property type="entry name" value="HLH"/>
    <property type="match status" value="1"/>
</dbReference>
<dbReference type="EMBL" id="LSSL01002505">
    <property type="protein sequence ID" value="OLY81391.1"/>
    <property type="molecule type" value="Genomic_DNA"/>
</dbReference>
<dbReference type="OrthoDB" id="8964853at2759"/>
<evidence type="ECO:0000259" key="2">
    <source>
        <dbReference type="PROSITE" id="PS50888"/>
    </source>
</evidence>
<feature type="region of interest" description="Disordered" evidence="1">
    <location>
        <begin position="41"/>
        <end position="75"/>
    </location>
</feature>
<organism evidence="3 4">
    <name type="scientific">Smittium mucronatum</name>
    <dbReference type="NCBI Taxonomy" id="133383"/>
    <lineage>
        <taxon>Eukaryota</taxon>
        <taxon>Fungi</taxon>
        <taxon>Fungi incertae sedis</taxon>
        <taxon>Zoopagomycota</taxon>
        <taxon>Kickxellomycotina</taxon>
        <taxon>Harpellomycetes</taxon>
        <taxon>Harpellales</taxon>
        <taxon>Legeriomycetaceae</taxon>
        <taxon>Smittium</taxon>
    </lineage>
</organism>
<dbReference type="SUPFAM" id="SSF47459">
    <property type="entry name" value="HLH, helix-loop-helix DNA-binding domain"/>
    <property type="match status" value="1"/>
</dbReference>
<protein>
    <recommendedName>
        <fullName evidence="2">BHLH domain-containing protein</fullName>
    </recommendedName>
</protein>
<evidence type="ECO:0000313" key="4">
    <source>
        <dbReference type="Proteomes" id="UP000187455"/>
    </source>
</evidence>
<reference evidence="3 4" key="1">
    <citation type="journal article" date="2016" name="Mol. Biol. Evol.">
        <title>Genome-Wide Survey of Gut Fungi (Harpellales) Reveals the First Horizontally Transferred Ubiquitin Gene from a Mosquito Host.</title>
        <authorList>
            <person name="Wang Y."/>
            <person name="White M.M."/>
            <person name="Kvist S."/>
            <person name="Moncalvo J.M."/>
        </authorList>
    </citation>
    <scope>NUCLEOTIDE SEQUENCE [LARGE SCALE GENOMIC DNA]</scope>
    <source>
        <strain evidence="3 4">ALG-7-W6</strain>
    </source>
</reference>
<dbReference type="InterPro" id="IPR011598">
    <property type="entry name" value="bHLH_dom"/>
</dbReference>
<accession>A0A1R0GWW4</accession>
<feature type="compositionally biased region" description="Low complexity" evidence="1">
    <location>
        <begin position="48"/>
        <end position="57"/>
    </location>
</feature>
<evidence type="ECO:0000256" key="1">
    <source>
        <dbReference type="SAM" id="MobiDB-lite"/>
    </source>
</evidence>
<dbReference type="PROSITE" id="PS50888">
    <property type="entry name" value="BHLH"/>
    <property type="match status" value="1"/>
</dbReference>
<dbReference type="GO" id="GO:0046983">
    <property type="term" value="F:protein dimerization activity"/>
    <property type="evidence" value="ECO:0007669"/>
    <property type="project" value="InterPro"/>
</dbReference>
<evidence type="ECO:0000313" key="3">
    <source>
        <dbReference type="EMBL" id="OLY81391.1"/>
    </source>
</evidence>
<dbReference type="STRING" id="133383.A0A1R0GWW4"/>
<dbReference type="Gene3D" id="4.10.280.10">
    <property type="entry name" value="Helix-loop-helix DNA-binding domain"/>
    <property type="match status" value="1"/>
</dbReference>
<proteinExistence type="predicted"/>
<feature type="region of interest" description="Disordered" evidence="1">
    <location>
        <begin position="374"/>
        <end position="405"/>
    </location>
</feature>
<feature type="domain" description="BHLH" evidence="2">
    <location>
        <begin position="62"/>
        <end position="113"/>
    </location>
</feature>
<comment type="caution">
    <text evidence="3">The sequence shown here is derived from an EMBL/GenBank/DDBJ whole genome shotgun (WGS) entry which is preliminary data.</text>
</comment>
<name>A0A1R0GWW4_9FUNG</name>
<dbReference type="Proteomes" id="UP000187455">
    <property type="component" value="Unassembled WGS sequence"/>
</dbReference>
<dbReference type="Pfam" id="PF00010">
    <property type="entry name" value="HLH"/>
    <property type="match status" value="1"/>
</dbReference>
<sequence>MNSSGPDPSSENNYNENELFESLGIYSAIESKKTLVDHIDNLPKSMNQSPQKSFQTSKSKKKNRLNHNELEKKRRHNQRKVLFELKDAIPSLKMAKPSTVFIMQKAKEYIESLSKNISFLESQLVNFRNYAHLSTPNPSSYSYNLDHHLIHQKSLPLSKNSIKLGSQKNLCKPAISNQHGNTAFPNIVTNKSESIKLDGSDKSFLNKFQNSADPTDNSAYLHHSSNSKQSSLSAMQFDILDGIEDYNICSKQSNVVDEGYSSHSFDPSNIPLKSRIVSDHQISLNTSQTSLFDCPTLRIDSLSAFPPPVDSKISSSKGLNTNDTSQFSIQFGQKFLPEKSSDPCKYTKPTDHLDPNLNMYPLFNASDSLKSVNMSKSRASTFDIPSDSQSKKHKPSPGKFDPNSGISSPTYLHSSMFSVSGKQFHNQNATFSLPKTQDYPDFSYLLTPNLSDVPTQQQLQQQQLAEHTSLRKNSSPTLFFSHTPTRVESQPFLDVQSQSKIHNISSSNCYFPLRTPPPPFSHFSPHIIYKLTR</sequence>
<dbReference type="InterPro" id="IPR036638">
    <property type="entry name" value="HLH_DNA-bd_sf"/>
</dbReference>